<proteinExistence type="predicted"/>
<comment type="caution">
    <text evidence="2">The sequence shown here is derived from an EMBL/GenBank/DDBJ whole genome shotgun (WGS) entry which is preliminary data.</text>
</comment>
<keyword evidence="1" id="KW-0175">Coiled coil</keyword>
<accession>A0ABR4YKT4</accession>
<evidence type="ECO:0000313" key="3">
    <source>
        <dbReference type="Proteomes" id="UP000030889"/>
    </source>
</evidence>
<organism evidence="2 3">
    <name type="scientific">Alistipes inops</name>
    <dbReference type="NCBI Taxonomy" id="1501391"/>
    <lineage>
        <taxon>Bacteria</taxon>
        <taxon>Pseudomonadati</taxon>
        <taxon>Bacteroidota</taxon>
        <taxon>Bacteroidia</taxon>
        <taxon>Bacteroidales</taxon>
        <taxon>Rikenellaceae</taxon>
        <taxon>Alistipes</taxon>
    </lineage>
</organism>
<reference evidence="2 3" key="1">
    <citation type="submission" date="2014-09" db="EMBL/GenBank/DDBJ databases">
        <title>Alistipes sp. 627, sp. nov., a novel member of the family Rikenellaceae isolated from human faeces.</title>
        <authorList>
            <person name="Shkoporov A.N."/>
            <person name="Chaplin A.V."/>
            <person name="Motuzova O.V."/>
            <person name="Kafarskaia L.I."/>
            <person name="Khokhlova E.V."/>
            <person name="Efimov B.A."/>
        </authorList>
    </citation>
    <scope>NUCLEOTIDE SEQUENCE [LARGE SCALE GENOMIC DNA]</scope>
    <source>
        <strain evidence="2 3">627</strain>
    </source>
</reference>
<sequence>MENKLQELTNKLYEEGLAKGRSDAERLVADAQAKADAIVREAEEKAAAVVEEARRKAEELRRNTMTEVTLAGRQAVGALKEHISEMIIAKTLSGPVHEAAVDPAFVREMLLAVAAGWRADSAGKVTLSALLPAEWQERFGKEFEAAAKSLLAQGVEVGYSDSVRSGFRIGEKNGGYYISFSEADFEALLSEFLKERVAKMLYAEK</sequence>
<dbReference type="Gene3D" id="1.20.5.620">
    <property type="entry name" value="F1F0 ATP synthase subunit B, membrane domain"/>
    <property type="match status" value="1"/>
</dbReference>
<keyword evidence="3" id="KW-1185">Reference proteome</keyword>
<evidence type="ECO:0000256" key="1">
    <source>
        <dbReference type="SAM" id="Coils"/>
    </source>
</evidence>
<evidence type="ECO:0000313" key="2">
    <source>
        <dbReference type="EMBL" id="KHE42782.1"/>
    </source>
</evidence>
<dbReference type="RefSeq" id="WP_022063397.1">
    <property type="nucleotide sequence ID" value="NZ_JRGF01000002.1"/>
</dbReference>
<feature type="coiled-coil region" evidence="1">
    <location>
        <begin position="21"/>
        <end position="63"/>
    </location>
</feature>
<evidence type="ECO:0008006" key="4">
    <source>
        <dbReference type="Google" id="ProtNLM"/>
    </source>
</evidence>
<name>A0ABR4YKT4_9BACT</name>
<dbReference type="EMBL" id="JRGF01000002">
    <property type="protein sequence ID" value="KHE42782.1"/>
    <property type="molecule type" value="Genomic_DNA"/>
</dbReference>
<gene>
    <name evidence="2" type="ORF">LG35_01880</name>
</gene>
<protein>
    <recommendedName>
        <fullName evidence="4">ATP synthase subunit E</fullName>
    </recommendedName>
</protein>
<dbReference type="Proteomes" id="UP000030889">
    <property type="component" value="Unassembled WGS sequence"/>
</dbReference>